<protein>
    <submittedName>
        <fullName evidence="1">6026_t:CDS:1</fullName>
    </submittedName>
</protein>
<keyword evidence="2" id="KW-1185">Reference proteome</keyword>
<dbReference type="OrthoDB" id="2421167at2759"/>
<sequence>MPKKYRRNSVGDYNYIYFKTDVLSFVNVWTEFQKMSMEYYELDFSHYVSALSQSWDAQLKMTE</sequence>
<accession>A0A9W4SNK6</accession>
<proteinExistence type="predicted"/>
<evidence type="ECO:0000313" key="2">
    <source>
        <dbReference type="Proteomes" id="UP001153678"/>
    </source>
</evidence>
<dbReference type="Proteomes" id="UP001153678">
    <property type="component" value="Unassembled WGS sequence"/>
</dbReference>
<reference evidence="1" key="1">
    <citation type="submission" date="2022-08" db="EMBL/GenBank/DDBJ databases">
        <authorList>
            <person name="Kallberg Y."/>
            <person name="Tangrot J."/>
            <person name="Rosling A."/>
        </authorList>
    </citation>
    <scope>NUCLEOTIDE SEQUENCE</scope>
    <source>
        <strain evidence="1">Wild A</strain>
    </source>
</reference>
<dbReference type="AlphaFoldDB" id="A0A9W4SNK6"/>
<gene>
    <name evidence="1" type="ORF">FWILDA_LOCUS6821</name>
</gene>
<dbReference type="EMBL" id="CAMKVN010001276">
    <property type="protein sequence ID" value="CAI2174894.1"/>
    <property type="molecule type" value="Genomic_DNA"/>
</dbReference>
<evidence type="ECO:0000313" key="1">
    <source>
        <dbReference type="EMBL" id="CAI2174894.1"/>
    </source>
</evidence>
<comment type="caution">
    <text evidence="1">The sequence shown here is derived from an EMBL/GenBank/DDBJ whole genome shotgun (WGS) entry which is preliminary data.</text>
</comment>
<name>A0A9W4SNK6_9GLOM</name>
<organism evidence="1 2">
    <name type="scientific">Funneliformis geosporum</name>
    <dbReference type="NCBI Taxonomy" id="1117311"/>
    <lineage>
        <taxon>Eukaryota</taxon>
        <taxon>Fungi</taxon>
        <taxon>Fungi incertae sedis</taxon>
        <taxon>Mucoromycota</taxon>
        <taxon>Glomeromycotina</taxon>
        <taxon>Glomeromycetes</taxon>
        <taxon>Glomerales</taxon>
        <taxon>Glomeraceae</taxon>
        <taxon>Funneliformis</taxon>
    </lineage>
</organism>